<dbReference type="OrthoDB" id="3483176at2"/>
<keyword evidence="3" id="KW-1185">Reference proteome</keyword>
<organism evidence="2 3">
    <name type="scientific">Thermopolyspora flexuosa</name>
    <dbReference type="NCBI Taxonomy" id="103836"/>
    <lineage>
        <taxon>Bacteria</taxon>
        <taxon>Bacillati</taxon>
        <taxon>Actinomycetota</taxon>
        <taxon>Actinomycetes</taxon>
        <taxon>Streptosporangiales</taxon>
        <taxon>Streptosporangiaceae</taxon>
        <taxon>Thermopolyspora</taxon>
    </lineage>
</organism>
<dbReference type="InterPro" id="IPR055878">
    <property type="entry name" value="DUF7455"/>
</dbReference>
<dbReference type="AlphaFoldDB" id="A0A543IUK4"/>
<dbReference type="RefSeq" id="WP_142258454.1">
    <property type="nucleotide sequence ID" value="NZ_BMPV01000006.1"/>
</dbReference>
<evidence type="ECO:0000259" key="1">
    <source>
        <dbReference type="Pfam" id="PF24254"/>
    </source>
</evidence>
<dbReference type="Proteomes" id="UP000319213">
    <property type="component" value="Unassembled WGS sequence"/>
</dbReference>
<protein>
    <recommendedName>
        <fullName evidence="1">DUF7455 domain-containing protein</fullName>
    </recommendedName>
</protein>
<name>A0A543IUK4_9ACTN</name>
<evidence type="ECO:0000313" key="2">
    <source>
        <dbReference type="EMBL" id="TQM74252.1"/>
    </source>
</evidence>
<reference evidence="2 3" key="1">
    <citation type="submission" date="2019-06" db="EMBL/GenBank/DDBJ databases">
        <title>Sequencing the genomes of 1000 actinobacteria strains.</title>
        <authorList>
            <person name="Klenk H.-P."/>
        </authorList>
    </citation>
    <scope>NUCLEOTIDE SEQUENCE [LARGE SCALE GENOMIC DNA]</scope>
    <source>
        <strain evidence="2 3">DSM 43186</strain>
    </source>
</reference>
<sequence>MGAPDPSPEITAYAHARRMALARADRSCCCPAKPVVMTIMPMASAQGEPIELFLCGHHYRVSRRRLAEIGAVVFDGDGLPLPVDPWPVEVGAFA</sequence>
<feature type="domain" description="DUF7455" evidence="1">
    <location>
        <begin position="22"/>
        <end position="77"/>
    </location>
</feature>
<gene>
    <name evidence="2" type="ORF">FHX40_0920</name>
</gene>
<comment type="caution">
    <text evidence="2">The sequence shown here is derived from an EMBL/GenBank/DDBJ whole genome shotgun (WGS) entry which is preliminary data.</text>
</comment>
<dbReference type="EMBL" id="VFPQ01000001">
    <property type="protein sequence ID" value="TQM74252.1"/>
    <property type="molecule type" value="Genomic_DNA"/>
</dbReference>
<evidence type="ECO:0000313" key="3">
    <source>
        <dbReference type="Proteomes" id="UP000319213"/>
    </source>
</evidence>
<proteinExistence type="predicted"/>
<accession>A0A543IUK4</accession>
<dbReference type="Pfam" id="PF24254">
    <property type="entry name" value="DUF7455"/>
    <property type="match status" value="1"/>
</dbReference>